<dbReference type="Proteomes" id="UP001602013">
    <property type="component" value="Unassembled WGS sequence"/>
</dbReference>
<proteinExistence type="predicted"/>
<feature type="region of interest" description="Disordered" evidence="1">
    <location>
        <begin position="246"/>
        <end position="291"/>
    </location>
</feature>
<organism evidence="3 4">
    <name type="scientific">Microtetraspora malaysiensis</name>
    <dbReference type="NCBI Taxonomy" id="161358"/>
    <lineage>
        <taxon>Bacteria</taxon>
        <taxon>Bacillati</taxon>
        <taxon>Actinomycetota</taxon>
        <taxon>Actinomycetes</taxon>
        <taxon>Streptosporangiales</taxon>
        <taxon>Streptosporangiaceae</taxon>
        <taxon>Microtetraspora</taxon>
    </lineage>
</organism>
<keyword evidence="4" id="KW-1185">Reference proteome</keyword>
<protein>
    <submittedName>
        <fullName evidence="3">Protein phosphatase 2C domain-containing protein</fullName>
    </submittedName>
</protein>
<dbReference type="InterPro" id="IPR001932">
    <property type="entry name" value="PPM-type_phosphatase-like_dom"/>
</dbReference>
<dbReference type="Pfam" id="PF13672">
    <property type="entry name" value="PP2C_2"/>
    <property type="match status" value="1"/>
</dbReference>
<feature type="domain" description="PPM-type phosphatase" evidence="2">
    <location>
        <begin position="13"/>
        <end position="236"/>
    </location>
</feature>
<name>A0ABW6T832_9ACTN</name>
<feature type="compositionally biased region" description="Polar residues" evidence="1">
    <location>
        <begin position="282"/>
        <end position="291"/>
    </location>
</feature>
<dbReference type="EMBL" id="JBIASD010000084">
    <property type="protein sequence ID" value="MFF3672284.1"/>
    <property type="molecule type" value="Genomic_DNA"/>
</dbReference>
<reference evidence="3 4" key="1">
    <citation type="submission" date="2024-10" db="EMBL/GenBank/DDBJ databases">
        <title>The Natural Products Discovery Center: Release of the First 8490 Sequenced Strains for Exploring Actinobacteria Biosynthetic Diversity.</title>
        <authorList>
            <person name="Kalkreuter E."/>
            <person name="Kautsar S.A."/>
            <person name="Yang D."/>
            <person name="Bader C.D."/>
            <person name="Teijaro C.N."/>
            <person name="Fluegel L."/>
            <person name="Davis C.M."/>
            <person name="Simpson J.R."/>
            <person name="Lauterbach L."/>
            <person name="Steele A.D."/>
            <person name="Gui C."/>
            <person name="Meng S."/>
            <person name="Li G."/>
            <person name="Viehrig K."/>
            <person name="Ye F."/>
            <person name="Su P."/>
            <person name="Kiefer A.F."/>
            <person name="Nichols A."/>
            <person name="Cepeda A.J."/>
            <person name="Yan W."/>
            <person name="Fan B."/>
            <person name="Jiang Y."/>
            <person name="Adhikari A."/>
            <person name="Zheng C.-J."/>
            <person name="Schuster L."/>
            <person name="Cowan T.M."/>
            <person name="Smanski M.J."/>
            <person name="Chevrette M.G."/>
            <person name="De Carvalho L.P.S."/>
            <person name="Shen B."/>
        </authorList>
    </citation>
    <scope>NUCLEOTIDE SEQUENCE [LARGE SCALE GENOMIC DNA]</scope>
    <source>
        <strain evidence="3 4">NPDC002173</strain>
    </source>
</reference>
<evidence type="ECO:0000313" key="4">
    <source>
        <dbReference type="Proteomes" id="UP001602013"/>
    </source>
</evidence>
<comment type="caution">
    <text evidence="3">The sequence shown here is derived from an EMBL/GenBank/DDBJ whole genome shotgun (WGS) entry which is preliminary data.</text>
</comment>
<dbReference type="RefSeq" id="WP_387418449.1">
    <property type="nucleotide sequence ID" value="NZ_JBIASD010000084.1"/>
</dbReference>
<evidence type="ECO:0000256" key="1">
    <source>
        <dbReference type="SAM" id="MobiDB-lite"/>
    </source>
</evidence>
<evidence type="ECO:0000313" key="3">
    <source>
        <dbReference type="EMBL" id="MFF3672284.1"/>
    </source>
</evidence>
<evidence type="ECO:0000259" key="2">
    <source>
        <dbReference type="Pfam" id="PF13672"/>
    </source>
</evidence>
<accession>A0ABW6T832</accession>
<sequence>MRVTFATEPAFRDRPNEDFIAATPDAVVLLDGAGTPAGSESGCSHGVAWYARTLGSTLIASLTQSSGTLTEILAEGIKATTSLHDFTCDVTHPGSPSATVVMLRRTGDALDFLVLADSVLVLDAIGEDEPMVITDDREAQVGKRYRTAMDSLASGTADHTAALRKYVEAMRAHRNRDGGFWVASSDPLAAEQALTGTLPADRIRAAALLSDGASRLVDRFHLATWRQALGTLSQDSPAELIRQVRQAEHSDPAGKRWPRGKARDDSTAVHIVTDTARKSFDPRNSGTIPRH</sequence>
<gene>
    <name evidence="3" type="ORF">ACFYXI_43075</name>
</gene>